<gene>
    <name evidence="12" type="ORF">DAKH74_053640</name>
</gene>
<evidence type="ECO:0000313" key="13">
    <source>
        <dbReference type="Proteomes" id="UP001377567"/>
    </source>
</evidence>
<keyword evidence="2 10" id="KW-0812">Transmembrane</keyword>
<dbReference type="Proteomes" id="UP001377567">
    <property type="component" value="Unassembled WGS sequence"/>
</dbReference>
<reference evidence="12 13" key="1">
    <citation type="journal article" date="2023" name="Elife">
        <title>Identification of key yeast species and microbe-microbe interactions impacting larval growth of Drosophila in the wild.</title>
        <authorList>
            <person name="Mure A."/>
            <person name="Sugiura Y."/>
            <person name="Maeda R."/>
            <person name="Honda K."/>
            <person name="Sakurai N."/>
            <person name="Takahashi Y."/>
            <person name="Watada M."/>
            <person name="Katoh T."/>
            <person name="Gotoh A."/>
            <person name="Gotoh Y."/>
            <person name="Taniguchi I."/>
            <person name="Nakamura K."/>
            <person name="Hayashi T."/>
            <person name="Katayama T."/>
            <person name="Uemura T."/>
            <person name="Hattori Y."/>
        </authorList>
    </citation>
    <scope>NUCLEOTIDE SEQUENCE [LARGE SCALE GENOMIC DNA]</scope>
    <source>
        <strain evidence="12 13">KH-74</strain>
    </source>
</reference>
<feature type="coiled-coil region" evidence="11">
    <location>
        <begin position="53"/>
        <end position="112"/>
    </location>
</feature>
<keyword evidence="8 10" id="KW-0472">Membrane</keyword>
<evidence type="ECO:0000256" key="5">
    <source>
        <dbReference type="ARBA" id="ARBA00022989"/>
    </source>
</evidence>
<evidence type="ECO:0000256" key="10">
    <source>
        <dbReference type="RuleBase" id="RU364128"/>
    </source>
</evidence>
<dbReference type="GO" id="GO:0007007">
    <property type="term" value="P:inner mitochondrial membrane organization"/>
    <property type="evidence" value="ECO:0007669"/>
    <property type="project" value="TreeGrafter"/>
</dbReference>
<dbReference type="EMBL" id="BTGD01000025">
    <property type="protein sequence ID" value="GMM58747.1"/>
    <property type="molecule type" value="Genomic_DNA"/>
</dbReference>
<dbReference type="GO" id="GO:0005743">
    <property type="term" value="C:mitochondrial inner membrane"/>
    <property type="evidence" value="ECO:0007669"/>
    <property type="project" value="UniProtKB-SubCell"/>
</dbReference>
<comment type="function">
    <text evidence="9">Required for the maintenance of the structure of the mitochondrial inner membrane. Involved in mitochondrial morphology. Causes growth arrest when highly overexpressed.</text>
</comment>
<evidence type="ECO:0000256" key="1">
    <source>
        <dbReference type="ARBA" id="ARBA00007472"/>
    </source>
</evidence>
<evidence type="ECO:0000256" key="4">
    <source>
        <dbReference type="ARBA" id="ARBA00022946"/>
    </source>
</evidence>
<keyword evidence="7 10" id="KW-0496">Mitochondrion</keyword>
<evidence type="ECO:0000313" key="12">
    <source>
        <dbReference type="EMBL" id="GMM58747.1"/>
    </source>
</evidence>
<evidence type="ECO:0000256" key="7">
    <source>
        <dbReference type="ARBA" id="ARBA00023128"/>
    </source>
</evidence>
<comment type="subunit">
    <text evidence="10">Homooligomer.</text>
</comment>
<comment type="caution">
    <text evidence="12">The sequence shown here is derived from an EMBL/GenBank/DDBJ whole genome shotgun (WGS) entry which is preliminary data.</text>
</comment>
<keyword evidence="4 10" id="KW-0809">Transit peptide</keyword>
<feature type="transmembrane region" description="Helical" evidence="10">
    <location>
        <begin position="429"/>
        <end position="447"/>
    </location>
</feature>
<evidence type="ECO:0000256" key="11">
    <source>
        <dbReference type="SAM" id="Coils"/>
    </source>
</evidence>
<evidence type="ECO:0000256" key="8">
    <source>
        <dbReference type="ARBA" id="ARBA00023136"/>
    </source>
</evidence>
<organism evidence="12 13">
    <name type="scientific">Maudiozyma humilis</name>
    <name type="common">Sour dough yeast</name>
    <name type="synonym">Kazachstania humilis</name>
    <dbReference type="NCBI Taxonomy" id="51915"/>
    <lineage>
        <taxon>Eukaryota</taxon>
        <taxon>Fungi</taxon>
        <taxon>Dikarya</taxon>
        <taxon>Ascomycota</taxon>
        <taxon>Saccharomycotina</taxon>
        <taxon>Saccharomycetes</taxon>
        <taxon>Saccharomycetales</taxon>
        <taxon>Saccharomycetaceae</taxon>
        <taxon>Maudiozyma</taxon>
    </lineage>
</organism>
<dbReference type="AlphaFoldDB" id="A0AAV5S974"/>
<keyword evidence="13" id="KW-1185">Reference proteome</keyword>
<keyword evidence="5 10" id="KW-1133">Transmembrane helix</keyword>
<evidence type="ECO:0000256" key="3">
    <source>
        <dbReference type="ARBA" id="ARBA00022792"/>
    </source>
</evidence>
<feature type="transmembrane region" description="Helical" evidence="10">
    <location>
        <begin position="287"/>
        <end position="307"/>
    </location>
</feature>
<keyword evidence="3 10" id="KW-0999">Mitochondrion inner membrane</keyword>
<evidence type="ECO:0000256" key="6">
    <source>
        <dbReference type="ARBA" id="ARBA00023054"/>
    </source>
</evidence>
<feature type="coiled-coil region" evidence="11">
    <location>
        <begin position="168"/>
        <end position="216"/>
    </location>
</feature>
<dbReference type="Pfam" id="PF05546">
    <property type="entry name" value="She9_MDM33"/>
    <property type="match status" value="1"/>
</dbReference>
<proteinExistence type="inferred from homology"/>
<evidence type="ECO:0000256" key="9">
    <source>
        <dbReference type="ARBA" id="ARBA00024807"/>
    </source>
</evidence>
<evidence type="ECO:0000256" key="2">
    <source>
        <dbReference type="ARBA" id="ARBA00022692"/>
    </source>
</evidence>
<comment type="subcellular location">
    <subcellularLocation>
        <location evidence="10">Mitochondrion inner membrane</location>
        <topology evidence="10">Multi-pass membrane protein</topology>
    </subcellularLocation>
</comment>
<protein>
    <recommendedName>
        <fullName evidence="10">Sensitive to high expression protein 9, mitochondrial</fullName>
    </recommendedName>
</protein>
<sequence length="450" mass="52341">MANTTMYNTLLRRTSQSGRLIVRHHALRYLTTSNYHLQDNKTTKGQPGSTKHWENVEKRLQDYKQRYGLLQDQVDKYKGIVAKQVNNIKTSINEANKKIEEQEKEGADEKLNFKKDAQTSQEIVGLPSDRELHRKKWKRRLEFYLDSLQETIFTATRALNDVTGYSSIQTLRNSIVTMEKQLDEQKGTVQDLKRKYENAIETRTDSQKQLNELLQRKSSWSPHDLKLFTDLYQADATNSQNERSLKTNLAENEAKETKMEDELYRAILTRYHEEQIWSDKIRRTSTWGTFLLMGMNIVLFLVFQLLLEPWKRRRLTRSFEDKVKTALEDYSRTQNSKSISVEEKLAPIDKPVVNDMESKQESEETSKPIETADVNVVESQSSIGEEKVAQSIKSYSQTFVKSSEKLFEKLAAFVHSHGDSGIDLSKSQFYIYSSSLVIVTLAVRSFIDMW</sequence>
<dbReference type="InterPro" id="IPR008839">
    <property type="entry name" value="MDM33_fungi"/>
</dbReference>
<accession>A0AAV5S974</accession>
<dbReference type="PANTHER" id="PTHR31961:SF3">
    <property type="entry name" value="SENSITIVE TO HIGH EXPRESSION PROTEIN 9, MITOCHONDRIAL"/>
    <property type="match status" value="1"/>
</dbReference>
<dbReference type="PANTHER" id="PTHR31961">
    <property type="entry name" value="SENSITIVE TO HIGH EXPRESSION PROTEIN 9, MITOCHONDRIAL"/>
    <property type="match status" value="1"/>
</dbReference>
<name>A0AAV5S974_MAUHU</name>
<keyword evidence="6 11" id="KW-0175">Coiled coil</keyword>
<comment type="similarity">
    <text evidence="1 10">Belongs to the SHE9 family.</text>
</comment>